<organism evidence="4 5">
    <name type="scientific">Nitzschia inconspicua</name>
    <dbReference type="NCBI Taxonomy" id="303405"/>
    <lineage>
        <taxon>Eukaryota</taxon>
        <taxon>Sar</taxon>
        <taxon>Stramenopiles</taxon>
        <taxon>Ochrophyta</taxon>
        <taxon>Bacillariophyta</taxon>
        <taxon>Bacillariophyceae</taxon>
        <taxon>Bacillariophycidae</taxon>
        <taxon>Bacillariales</taxon>
        <taxon>Bacillariaceae</taxon>
        <taxon>Nitzschia</taxon>
    </lineage>
</organism>
<feature type="compositionally biased region" description="Basic residues" evidence="1">
    <location>
        <begin position="554"/>
        <end position="565"/>
    </location>
</feature>
<feature type="compositionally biased region" description="Low complexity" evidence="1">
    <location>
        <begin position="394"/>
        <end position="412"/>
    </location>
</feature>
<feature type="compositionally biased region" description="Gly residues" evidence="1">
    <location>
        <begin position="413"/>
        <end position="426"/>
    </location>
</feature>
<feature type="compositionally biased region" description="Low complexity" evidence="1">
    <location>
        <begin position="603"/>
        <end position="613"/>
    </location>
</feature>
<reference evidence="4" key="1">
    <citation type="journal article" date="2021" name="Sci. Rep.">
        <title>Diploid genomic architecture of Nitzschia inconspicua, an elite biomass production diatom.</title>
        <authorList>
            <person name="Oliver A."/>
            <person name="Podell S."/>
            <person name="Pinowska A."/>
            <person name="Traller J.C."/>
            <person name="Smith S.R."/>
            <person name="McClure R."/>
            <person name="Beliaev A."/>
            <person name="Bohutskyi P."/>
            <person name="Hill E.A."/>
            <person name="Rabines A."/>
            <person name="Zheng H."/>
            <person name="Allen L.Z."/>
            <person name="Kuo A."/>
            <person name="Grigoriev I.V."/>
            <person name="Allen A.E."/>
            <person name="Hazlebeck D."/>
            <person name="Allen E.E."/>
        </authorList>
    </citation>
    <scope>NUCLEOTIDE SEQUENCE</scope>
    <source>
        <strain evidence="4">Hildebrandi</strain>
    </source>
</reference>
<evidence type="ECO:0000256" key="2">
    <source>
        <dbReference type="SAM" id="Phobius"/>
    </source>
</evidence>
<comment type="caution">
    <text evidence="4">The sequence shown here is derived from an EMBL/GenBank/DDBJ whole genome shotgun (WGS) entry which is preliminary data.</text>
</comment>
<feature type="compositionally biased region" description="Low complexity" evidence="1">
    <location>
        <begin position="544"/>
        <end position="553"/>
    </location>
</feature>
<keyword evidence="2" id="KW-1133">Transmembrane helix</keyword>
<feature type="region of interest" description="Disordered" evidence="1">
    <location>
        <begin position="269"/>
        <end position="293"/>
    </location>
</feature>
<evidence type="ECO:0000313" key="4">
    <source>
        <dbReference type="EMBL" id="KAG7362564.1"/>
    </source>
</evidence>
<dbReference type="AlphaFoldDB" id="A0A9K3PZ82"/>
<sequence length="677" mass="74673">MATPASSSSSNIHGMAAKIRAATESEAFDLGGLPPGTIETVIHDAFEKEWPAIDDVEMIRITLIVGAGKQSRQKYHENTPKLVTSTLNDCGYNEDRGASNVAECAGLYKLQHDTGKNLKTVVVFPKFEGNEKYGNTTTTSSSTTGGSMSTQSRLLLPDSMEYKVAISSMPTFQNMLQHKVSTWFQKRNLMHLLEEDIQTPFQELERILLKGQSLTNEQQELYDACVDIDAKHVALKHAMQQQVDDGKLTAMEKEFLLSQVQKRIDELQQNSNGGANNNNNNNNNKALQKAKERKTKLQSIVPIPLPPLKHAVELGTVWKQAAPLLYLQSKSIQQQQLSLQETKKLGQLDDYLAKIDTLEQDSRGWLEDDDVFEARIQAYRRELQQKYKTTTNMTTKNATNTKNAAKTASSSSNGGGGGGGGGGGTGKKNSTTNNAWSSTTSTSNNTKVQLPMAGTGWMSSKDKKAQALQSKKAKMKKGDVFGAMMMDDSESDTSDDEVSSDSNANDDDDNDDIQTSTNTDSHPSTLLLLSSQPPVSDDLSHSSKNNGNNSNANAKKKKQKNKTKKQTNNSNKGIFVNSIDDDDRDLTASVVPGNKDSADRNAKQQQQQQQQQQKKNKNDDGGVLKFVFYFLEHYLFPFLVAVLTWILSCFVRTSNSISKTSRKNHKQSETKKKPKSS</sequence>
<evidence type="ECO:0000313" key="3">
    <source>
        <dbReference type="EMBL" id="KAG7339768.1"/>
    </source>
</evidence>
<keyword evidence="2" id="KW-0812">Transmembrane</keyword>
<dbReference type="Proteomes" id="UP000693970">
    <property type="component" value="Unassembled WGS sequence"/>
</dbReference>
<feature type="transmembrane region" description="Helical" evidence="2">
    <location>
        <begin position="634"/>
        <end position="653"/>
    </location>
</feature>
<dbReference type="EMBL" id="JAGRRH010000030">
    <property type="protein sequence ID" value="KAG7339768.1"/>
    <property type="molecule type" value="Genomic_DNA"/>
</dbReference>
<protein>
    <submittedName>
        <fullName evidence="4">Uncharacterized protein</fullName>
    </submittedName>
</protein>
<proteinExistence type="predicted"/>
<keyword evidence="5" id="KW-1185">Reference proteome</keyword>
<reference evidence="4" key="2">
    <citation type="submission" date="2021-04" db="EMBL/GenBank/DDBJ databases">
        <authorList>
            <person name="Podell S."/>
        </authorList>
    </citation>
    <scope>NUCLEOTIDE SEQUENCE</scope>
    <source>
        <strain evidence="4">Hildebrandi</strain>
    </source>
</reference>
<dbReference type="OrthoDB" id="496479at2759"/>
<accession>A0A9K3PZ82</accession>
<gene>
    <name evidence="4" type="ORF">IV203_025448</name>
    <name evidence="3" type="ORF">IV203_028229</name>
</gene>
<dbReference type="EMBL" id="JAGRRH010000011">
    <property type="protein sequence ID" value="KAG7362564.1"/>
    <property type="molecule type" value="Genomic_DNA"/>
</dbReference>
<feature type="compositionally biased region" description="Low complexity" evidence="1">
    <location>
        <begin position="270"/>
        <end position="284"/>
    </location>
</feature>
<evidence type="ECO:0000313" key="5">
    <source>
        <dbReference type="Proteomes" id="UP000693970"/>
    </source>
</evidence>
<feature type="compositionally biased region" description="Low complexity" evidence="1">
    <location>
        <begin position="513"/>
        <end position="537"/>
    </location>
</feature>
<keyword evidence="2" id="KW-0472">Membrane</keyword>
<feature type="region of interest" description="Disordered" evidence="1">
    <location>
        <begin position="657"/>
        <end position="677"/>
    </location>
</feature>
<feature type="compositionally biased region" description="Low complexity" evidence="1">
    <location>
        <begin position="427"/>
        <end position="446"/>
    </location>
</feature>
<evidence type="ECO:0000256" key="1">
    <source>
        <dbReference type="SAM" id="MobiDB-lite"/>
    </source>
</evidence>
<feature type="region of interest" description="Disordered" evidence="1">
    <location>
        <begin position="394"/>
        <end position="618"/>
    </location>
</feature>
<feature type="compositionally biased region" description="Acidic residues" evidence="1">
    <location>
        <begin position="487"/>
        <end position="512"/>
    </location>
</feature>
<name>A0A9K3PZ82_9STRA</name>